<feature type="binding site" evidence="4">
    <location>
        <position position="102"/>
    </location>
    <ligand>
        <name>Fe cation</name>
        <dbReference type="ChEBI" id="CHEBI:24875"/>
    </ligand>
</feature>
<dbReference type="OrthoDB" id="9784988at2"/>
<dbReference type="PRINTS" id="PR01576">
    <property type="entry name" value="PDEFORMYLASE"/>
</dbReference>
<feature type="binding site" evidence="4">
    <location>
        <position position="144"/>
    </location>
    <ligand>
        <name>Fe cation</name>
        <dbReference type="ChEBI" id="CHEBI:24875"/>
    </ligand>
</feature>
<evidence type="ECO:0000313" key="6">
    <source>
        <dbReference type="Proteomes" id="UP000263619"/>
    </source>
</evidence>
<sequence>MVLPIVFYGNPILRKKCLDVDFSSFNRKEEINQLIRNMFETIHKVKGIGLAAPQVGNSIRLFIVETPYYLNKGQNIRNYKEVFINAKILKIHGKEYKFNEGCLSIPGIMGFIKRKSHVKIEYYDQNWKKQKKNLTGICARVVLHEYDHIEGKLFIDYFPSKKKKIIEKKLSKLSEKIYL</sequence>
<dbReference type="NCBIfam" id="NF001159">
    <property type="entry name" value="PRK00150.1-3"/>
    <property type="match status" value="1"/>
</dbReference>
<feature type="binding site" evidence="4">
    <location>
        <position position="148"/>
    </location>
    <ligand>
        <name>Fe cation</name>
        <dbReference type="ChEBI" id="CHEBI:24875"/>
    </ligand>
</feature>
<dbReference type="GO" id="GO:0046872">
    <property type="term" value="F:metal ion binding"/>
    <property type="evidence" value="ECO:0007669"/>
    <property type="project" value="UniProtKB-KW"/>
</dbReference>
<comment type="similarity">
    <text evidence="1 4">Belongs to the polypeptide deformylase family.</text>
</comment>
<dbReference type="Gene3D" id="3.90.45.10">
    <property type="entry name" value="Peptide deformylase"/>
    <property type="match status" value="1"/>
</dbReference>
<comment type="cofactor">
    <cofactor evidence="4">
        <name>Fe(2+)</name>
        <dbReference type="ChEBI" id="CHEBI:29033"/>
    </cofactor>
    <text evidence="4">Binds 1 Fe(2+) ion.</text>
</comment>
<dbReference type="PIRSF" id="PIRSF004749">
    <property type="entry name" value="Pep_def"/>
    <property type="match status" value="1"/>
</dbReference>
<feature type="active site" evidence="4">
    <location>
        <position position="145"/>
    </location>
</feature>
<dbReference type="RefSeq" id="WP_119305403.1">
    <property type="nucleotide sequence ID" value="NZ_AP014608.1"/>
</dbReference>
<dbReference type="PANTHER" id="PTHR10458">
    <property type="entry name" value="PEPTIDE DEFORMYLASE"/>
    <property type="match status" value="1"/>
</dbReference>
<reference evidence="5 6" key="1">
    <citation type="submission" date="2014-06" db="EMBL/GenBank/DDBJ databases">
        <title>Genome sequence of the intracellular symbiont Blattabacterium cuenoti, strain STAT from the wood feeding cockroach Salganea taiwanensis taiwanensis.</title>
        <authorList>
            <person name="Kinjo Y."/>
            <person name="Ohkuma M."/>
            <person name="Tokuda G."/>
        </authorList>
    </citation>
    <scope>NUCLEOTIDE SEQUENCE [LARGE SCALE GENOMIC DNA]</scope>
    <source>
        <strain evidence="5 6">STAT</strain>
    </source>
</reference>
<evidence type="ECO:0000313" key="5">
    <source>
        <dbReference type="EMBL" id="BBA17115.1"/>
    </source>
</evidence>
<comment type="function">
    <text evidence="4">Removes the formyl group from the N-terminal Met of newly synthesized proteins. Requires at least a dipeptide for an efficient rate of reaction. N-terminal L-methionine is a prerequisite for activity but the enzyme has broad specificity at other positions.</text>
</comment>
<dbReference type="HAMAP" id="MF_00163">
    <property type="entry name" value="Pep_deformylase"/>
    <property type="match status" value="1"/>
</dbReference>
<dbReference type="NCBIfam" id="TIGR00079">
    <property type="entry name" value="pept_deformyl"/>
    <property type="match status" value="1"/>
</dbReference>
<dbReference type="EMBL" id="AP014608">
    <property type="protein sequence ID" value="BBA17115.1"/>
    <property type="molecule type" value="Genomic_DNA"/>
</dbReference>
<organism evidence="5 6">
    <name type="scientific">Blattabacterium cuenoti STAT</name>
    <dbReference type="NCBI Taxonomy" id="1457030"/>
    <lineage>
        <taxon>Bacteria</taxon>
        <taxon>Pseudomonadati</taxon>
        <taxon>Bacteroidota</taxon>
        <taxon>Flavobacteriia</taxon>
        <taxon>Flavobacteriales</taxon>
        <taxon>Blattabacteriaceae</taxon>
        <taxon>Blattabacterium</taxon>
    </lineage>
</organism>
<keyword evidence="3 4" id="KW-0378">Hydrolase</keyword>
<dbReference type="PANTHER" id="PTHR10458:SF22">
    <property type="entry name" value="PEPTIDE DEFORMYLASE"/>
    <property type="match status" value="1"/>
</dbReference>
<dbReference type="SUPFAM" id="SSF56420">
    <property type="entry name" value="Peptide deformylase"/>
    <property type="match status" value="1"/>
</dbReference>
<dbReference type="GO" id="GO:0042586">
    <property type="term" value="F:peptide deformylase activity"/>
    <property type="evidence" value="ECO:0007669"/>
    <property type="project" value="UniProtKB-UniRule"/>
</dbReference>
<protein>
    <recommendedName>
        <fullName evidence="4">Peptide deformylase</fullName>
        <shortName evidence="4">PDF</shortName>
        <ecNumber evidence="4">3.5.1.88</ecNumber>
    </recommendedName>
    <alternativeName>
        <fullName evidence="4">Polypeptide deformylase</fullName>
    </alternativeName>
</protein>
<gene>
    <name evidence="4 5" type="primary">def</name>
    <name evidence="5" type="ORF">STAT_179</name>
</gene>
<keyword evidence="4" id="KW-0648">Protein biosynthesis</keyword>
<keyword evidence="4" id="KW-0408">Iron</keyword>
<dbReference type="GO" id="GO:0006412">
    <property type="term" value="P:translation"/>
    <property type="evidence" value="ECO:0007669"/>
    <property type="project" value="UniProtKB-UniRule"/>
</dbReference>
<dbReference type="EC" id="3.5.1.88" evidence="4"/>
<proteinExistence type="inferred from homology"/>
<dbReference type="InterPro" id="IPR023635">
    <property type="entry name" value="Peptide_deformylase"/>
</dbReference>
<keyword evidence="6" id="KW-1185">Reference proteome</keyword>
<dbReference type="CDD" id="cd00487">
    <property type="entry name" value="Pep_deformylase"/>
    <property type="match status" value="1"/>
</dbReference>
<dbReference type="Proteomes" id="UP000263619">
    <property type="component" value="Chromosome"/>
</dbReference>
<evidence type="ECO:0000256" key="3">
    <source>
        <dbReference type="ARBA" id="ARBA00022801"/>
    </source>
</evidence>
<keyword evidence="2 4" id="KW-0479">Metal-binding</keyword>
<name>A0A224AB69_9FLAO</name>
<comment type="catalytic activity">
    <reaction evidence="4">
        <text>N-terminal N-formyl-L-methionyl-[peptide] + H2O = N-terminal L-methionyl-[peptide] + formate</text>
        <dbReference type="Rhea" id="RHEA:24420"/>
        <dbReference type="Rhea" id="RHEA-COMP:10639"/>
        <dbReference type="Rhea" id="RHEA-COMP:10640"/>
        <dbReference type="ChEBI" id="CHEBI:15377"/>
        <dbReference type="ChEBI" id="CHEBI:15740"/>
        <dbReference type="ChEBI" id="CHEBI:49298"/>
        <dbReference type="ChEBI" id="CHEBI:64731"/>
        <dbReference type="EC" id="3.5.1.88"/>
    </reaction>
</comment>
<dbReference type="InterPro" id="IPR036821">
    <property type="entry name" value="Peptide_deformylase_sf"/>
</dbReference>
<evidence type="ECO:0000256" key="2">
    <source>
        <dbReference type="ARBA" id="ARBA00022723"/>
    </source>
</evidence>
<evidence type="ECO:0000256" key="4">
    <source>
        <dbReference type="HAMAP-Rule" id="MF_00163"/>
    </source>
</evidence>
<dbReference type="AlphaFoldDB" id="A0A224AB69"/>
<evidence type="ECO:0000256" key="1">
    <source>
        <dbReference type="ARBA" id="ARBA00010759"/>
    </source>
</evidence>
<dbReference type="Pfam" id="PF01327">
    <property type="entry name" value="Pep_deformylase"/>
    <property type="match status" value="1"/>
</dbReference>
<accession>A0A224AB69</accession>